<evidence type="ECO:0000313" key="3">
    <source>
        <dbReference type="Proteomes" id="UP001408356"/>
    </source>
</evidence>
<keyword evidence="3" id="KW-1185">Reference proteome</keyword>
<feature type="chain" id="PRO_5047290148" evidence="1">
    <location>
        <begin position="18"/>
        <end position="367"/>
    </location>
</feature>
<dbReference type="PROSITE" id="PS51257">
    <property type="entry name" value="PROKAR_LIPOPROTEIN"/>
    <property type="match status" value="1"/>
</dbReference>
<organism evidence="2 3">
    <name type="scientific">Seiridium unicorne</name>
    <dbReference type="NCBI Taxonomy" id="138068"/>
    <lineage>
        <taxon>Eukaryota</taxon>
        <taxon>Fungi</taxon>
        <taxon>Dikarya</taxon>
        <taxon>Ascomycota</taxon>
        <taxon>Pezizomycotina</taxon>
        <taxon>Sordariomycetes</taxon>
        <taxon>Xylariomycetidae</taxon>
        <taxon>Amphisphaeriales</taxon>
        <taxon>Sporocadaceae</taxon>
        <taxon>Seiridium</taxon>
    </lineage>
</organism>
<dbReference type="Proteomes" id="UP001408356">
    <property type="component" value="Unassembled WGS sequence"/>
</dbReference>
<sequence length="367" mass="38525">MRSGLFSVALFALGVACAPTAPAALKRSSDQKAFSFPLSDGFPNVAPGSVALQSIQKQARGTLPDGPLPTHIADLTAVIFQLIAFNEIFEVAYFSSLVNNITANVPGYEIGSPAALRVVSNALTAVIAQEELHALGANGILQAAGRKTIEPCEYIFPVDNFDDAIAFASVFTDIVLGTLQEVLTNFAIDGDGPNFVGLIGSVIGQEGEQNGFYRTIGQPTQIPSSQPFLTAAAGQFALSALHQMVIVPGSCPDTIAVPTFSALKVETSNIGPRTEAVQFSFHTNGTDPDIEELSLVYINGQNLPVVERPADVRISNGLVQFSAPFPYQKYQMDGLTIAAVTTSAGPFANATDVASDTLYGPGLIEVA</sequence>
<keyword evidence="1" id="KW-0732">Signal</keyword>
<evidence type="ECO:0000313" key="2">
    <source>
        <dbReference type="EMBL" id="KAK9416023.1"/>
    </source>
</evidence>
<gene>
    <name evidence="2" type="ORF">SUNI508_09983</name>
</gene>
<dbReference type="EMBL" id="JARVKF010000410">
    <property type="protein sequence ID" value="KAK9416023.1"/>
    <property type="molecule type" value="Genomic_DNA"/>
</dbReference>
<proteinExistence type="predicted"/>
<reference evidence="2 3" key="1">
    <citation type="journal article" date="2024" name="J. Plant Pathol.">
        <title>Sequence and assembly of the genome of Seiridium unicorne, isolate CBS 538.82, causal agent of cypress canker disease.</title>
        <authorList>
            <person name="Scali E."/>
            <person name="Rocca G.D."/>
            <person name="Danti R."/>
            <person name="Garbelotto M."/>
            <person name="Barberini S."/>
            <person name="Baroncelli R."/>
            <person name="Emiliani G."/>
        </authorList>
    </citation>
    <scope>NUCLEOTIDE SEQUENCE [LARGE SCALE GENOMIC DNA]</scope>
    <source>
        <strain evidence="2 3">BM-138-508</strain>
    </source>
</reference>
<name>A0ABR2UNE0_9PEZI</name>
<accession>A0ABR2UNE0</accession>
<evidence type="ECO:0000256" key="1">
    <source>
        <dbReference type="SAM" id="SignalP"/>
    </source>
</evidence>
<feature type="signal peptide" evidence="1">
    <location>
        <begin position="1"/>
        <end position="17"/>
    </location>
</feature>
<protein>
    <submittedName>
        <fullName evidence="2">Sexual development protein</fullName>
    </submittedName>
</protein>
<comment type="caution">
    <text evidence="2">The sequence shown here is derived from an EMBL/GenBank/DDBJ whole genome shotgun (WGS) entry which is preliminary data.</text>
</comment>